<feature type="domain" description="RING-type" evidence="8">
    <location>
        <begin position="22"/>
        <end position="61"/>
    </location>
</feature>
<evidence type="ECO:0000256" key="2">
    <source>
        <dbReference type="ARBA" id="ARBA00022723"/>
    </source>
</evidence>
<keyword evidence="10" id="KW-1185">Reference proteome</keyword>
<keyword evidence="5" id="KW-0539">Nucleus</keyword>
<protein>
    <recommendedName>
        <fullName evidence="8">RING-type domain-containing protein</fullName>
    </recommendedName>
</protein>
<evidence type="ECO:0000256" key="7">
    <source>
        <dbReference type="SAM" id="MobiDB-lite"/>
    </source>
</evidence>
<feature type="region of interest" description="Disordered" evidence="7">
    <location>
        <begin position="120"/>
        <end position="139"/>
    </location>
</feature>
<dbReference type="AlphaFoldDB" id="A0A913X390"/>
<dbReference type="EnsemblMetazoa" id="XM_021042515.2">
    <property type="protein sequence ID" value="XP_020898174.1"/>
    <property type="gene ID" value="LOC110236950"/>
</dbReference>
<evidence type="ECO:0000259" key="8">
    <source>
        <dbReference type="PROSITE" id="PS50089"/>
    </source>
</evidence>
<dbReference type="Proteomes" id="UP000887567">
    <property type="component" value="Unplaced"/>
</dbReference>
<dbReference type="InterPro" id="IPR017907">
    <property type="entry name" value="Znf_RING_CS"/>
</dbReference>
<dbReference type="InterPro" id="IPR051507">
    <property type="entry name" value="PcG_RING_finger"/>
</dbReference>
<dbReference type="RefSeq" id="XP_020898174.1">
    <property type="nucleotide sequence ID" value="XM_021042515.2"/>
</dbReference>
<evidence type="ECO:0000256" key="4">
    <source>
        <dbReference type="ARBA" id="ARBA00022833"/>
    </source>
</evidence>
<evidence type="ECO:0000313" key="10">
    <source>
        <dbReference type="Proteomes" id="UP000887567"/>
    </source>
</evidence>
<dbReference type="PANTHER" id="PTHR45893">
    <property type="entry name" value="POLYCOMB GROUP RING FINGER PROTEIN"/>
    <property type="match status" value="1"/>
</dbReference>
<dbReference type="Pfam" id="PF13923">
    <property type="entry name" value="zf-C3HC4_2"/>
    <property type="match status" value="1"/>
</dbReference>
<dbReference type="GeneID" id="110236950"/>
<keyword evidence="3 6" id="KW-0863">Zinc-finger</keyword>
<dbReference type="Gene3D" id="3.30.40.10">
    <property type="entry name" value="Zinc/RING finger domain, C3HC4 (zinc finger)"/>
    <property type="match status" value="1"/>
</dbReference>
<dbReference type="GO" id="GO:0031519">
    <property type="term" value="C:PcG protein complex"/>
    <property type="evidence" value="ECO:0007669"/>
    <property type="project" value="UniProtKB-ARBA"/>
</dbReference>
<reference evidence="9" key="1">
    <citation type="submission" date="2022-11" db="UniProtKB">
        <authorList>
            <consortium name="EnsemblMetazoa"/>
        </authorList>
    </citation>
    <scope>IDENTIFICATION</scope>
</reference>
<evidence type="ECO:0000256" key="5">
    <source>
        <dbReference type="ARBA" id="ARBA00023242"/>
    </source>
</evidence>
<dbReference type="InterPro" id="IPR001841">
    <property type="entry name" value="Znf_RING"/>
</dbReference>
<evidence type="ECO:0000256" key="3">
    <source>
        <dbReference type="ARBA" id="ARBA00022771"/>
    </source>
</evidence>
<dbReference type="OrthoDB" id="1305878at2759"/>
<accession>A0A913X390</accession>
<evidence type="ECO:0000256" key="1">
    <source>
        <dbReference type="ARBA" id="ARBA00004123"/>
    </source>
</evidence>
<dbReference type="InterPro" id="IPR032443">
    <property type="entry name" value="RAWUL"/>
</dbReference>
<dbReference type="PROSITE" id="PS00518">
    <property type="entry name" value="ZF_RING_1"/>
    <property type="match status" value="1"/>
</dbReference>
<name>A0A913X390_EXADI</name>
<dbReference type="GO" id="GO:0008270">
    <property type="term" value="F:zinc ion binding"/>
    <property type="evidence" value="ECO:0007669"/>
    <property type="project" value="UniProtKB-KW"/>
</dbReference>
<dbReference type="FunFam" id="3.30.40.10:FF:000033">
    <property type="entry name" value="Polycomb group RING finger protein 3"/>
    <property type="match status" value="1"/>
</dbReference>
<dbReference type="OMA" id="EHITCEI"/>
<feature type="compositionally biased region" description="Polar residues" evidence="7">
    <location>
        <begin position="120"/>
        <end position="136"/>
    </location>
</feature>
<keyword evidence="4" id="KW-0862">Zinc</keyword>
<dbReference type="KEGG" id="epa:110236950"/>
<dbReference type="InterPro" id="IPR013083">
    <property type="entry name" value="Znf_RING/FYVE/PHD"/>
</dbReference>
<proteinExistence type="predicted"/>
<dbReference type="Gene3D" id="3.10.20.90">
    <property type="entry name" value="Phosphatidylinositol 3-kinase Catalytic Subunit, Chain A, domain 1"/>
    <property type="match status" value="1"/>
</dbReference>
<comment type="subcellular location">
    <subcellularLocation>
        <location evidence="1">Nucleus</location>
    </subcellularLocation>
</comment>
<organism evidence="9 10">
    <name type="scientific">Exaiptasia diaphana</name>
    <name type="common">Tropical sea anemone</name>
    <name type="synonym">Aiptasia pulchella</name>
    <dbReference type="NCBI Taxonomy" id="2652724"/>
    <lineage>
        <taxon>Eukaryota</taxon>
        <taxon>Metazoa</taxon>
        <taxon>Cnidaria</taxon>
        <taxon>Anthozoa</taxon>
        <taxon>Hexacorallia</taxon>
        <taxon>Actiniaria</taxon>
        <taxon>Aiptasiidae</taxon>
        <taxon>Exaiptasia</taxon>
    </lineage>
</organism>
<evidence type="ECO:0000313" key="9">
    <source>
        <dbReference type="EnsemblMetazoa" id="XP_020898174.1"/>
    </source>
</evidence>
<dbReference type="SMART" id="SM00184">
    <property type="entry name" value="RING"/>
    <property type="match status" value="1"/>
</dbReference>
<sequence>MESLIKMERTISLSEINEHITCRLCDGYLIDATTIVECLHTFCRSCIVKHLRQCNYCPTCKITLHQSHPMNYISTDRTLQDIVYRLVPGLQEREKQRQKEFEVAMFMYRTGEQQSLYNNKQNMSSHQAQEPEPTNTDYHRGDEQTAICMECYRSSNGNYMLKPLDRKFLRLSSQATVQHLKKFVAKKLSLENHSDVDILCNDEILGKDHTIKFIMVTRWRCKASPLLLHYRPSLKLY</sequence>
<keyword evidence="2" id="KW-0479">Metal-binding</keyword>
<dbReference type="PROSITE" id="PS50089">
    <property type="entry name" value="ZF_RING_2"/>
    <property type="match status" value="1"/>
</dbReference>
<dbReference type="Pfam" id="PF16207">
    <property type="entry name" value="RAWUL"/>
    <property type="match status" value="1"/>
</dbReference>
<dbReference type="SUPFAM" id="SSF57850">
    <property type="entry name" value="RING/U-box"/>
    <property type="match status" value="1"/>
</dbReference>
<evidence type="ECO:0000256" key="6">
    <source>
        <dbReference type="PROSITE-ProRule" id="PRU00175"/>
    </source>
</evidence>